<keyword evidence="9" id="KW-1185">Reference proteome</keyword>
<dbReference type="Gene3D" id="3.90.550.10">
    <property type="entry name" value="Spore Coat Polysaccharide Biosynthesis Protein SpsA, Chain A"/>
    <property type="match status" value="1"/>
</dbReference>
<evidence type="ECO:0000259" key="5">
    <source>
        <dbReference type="Pfam" id="PF00535"/>
    </source>
</evidence>
<keyword evidence="3" id="KW-0328">Glycosyltransferase</keyword>
<dbReference type="STRING" id="748909.SAMN05192575_101670"/>
<accession>A0A1I0W5I5</accession>
<dbReference type="EMBL" id="FOKC01000001">
    <property type="protein sequence ID" value="SFA83136.1"/>
    <property type="molecule type" value="Genomic_DNA"/>
</dbReference>
<evidence type="ECO:0000256" key="2">
    <source>
        <dbReference type="ARBA" id="ARBA00006739"/>
    </source>
</evidence>
<evidence type="ECO:0000313" key="6">
    <source>
        <dbReference type="EMBL" id="PKH37658.1"/>
    </source>
</evidence>
<feature type="domain" description="Glycosyltransferase 2-like" evidence="5">
    <location>
        <begin position="13"/>
        <end position="132"/>
    </location>
</feature>
<organism evidence="7 8">
    <name type="scientific">Nocardioides alpinus</name>
    <dbReference type="NCBI Taxonomy" id="748909"/>
    <lineage>
        <taxon>Bacteria</taxon>
        <taxon>Bacillati</taxon>
        <taxon>Actinomycetota</taxon>
        <taxon>Actinomycetes</taxon>
        <taxon>Propionibacteriales</taxon>
        <taxon>Nocardioidaceae</taxon>
        <taxon>Nocardioides</taxon>
    </lineage>
</organism>
<evidence type="ECO:0000313" key="9">
    <source>
        <dbReference type="Proteomes" id="UP000233565"/>
    </source>
</evidence>
<evidence type="ECO:0000256" key="3">
    <source>
        <dbReference type="ARBA" id="ARBA00022676"/>
    </source>
</evidence>
<gene>
    <name evidence="6" type="ORF">CXG46_19730</name>
    <name evidence="7" type="ORF">SAMN05192575_101670</name>
</gene>
<dbReference type="Proteomes" id="UP000199113">
    <property type="component" value="Unassembled WGS sequence"/>
</dbReference>
<dbReference type="SUPFAM" id="SSF53448">
    <property type="entry name" value="Nucleotide-diphospho-sugar transferases"/>
    <property type="match status" value="1"/>
</dbReference>
<dbReference type="InterPro" id="IPR029044">
    <property type="entry name" value="Nucleotide-diphossugar_trans"/>
</dbReference>
<dbReference type="OrthoDB" id="9771846at2"/>
<reference evidence="6 9" key="2">
    <citation type="submission" date="2017-12" db="EMBL/GenBank/DDBJ databases">
        <title>Pharmacopeia of the Arctic Ocean.</title>
        <authorList>
            <person name="Collins E."/>
            <person name="Ducluzeau A.-L."/>
        </authorList>
    </citation>
    <scope>NUCLEOTIDE SEQUENCE [LARGE SCALE GENOMIC DNA]</scope>
    <source>
        <strain evidence="6 9">DSM 23325</strain>
    </source>
</reference>
<evidence type="ECO:0000313" key="7">
    <source>
        <dbReference type="EMBL" id="SFA83136.1"/>
    </source>
</evidence>
<dbReference type="PANTHER" id="PTHR43179">
    <property type="entry name" value="RHAMNOSYLTRANSFERASE WBBL"/>
    <property type="match status" value="1"/>
</dbReference>
<dbReference type="Proteomes" id="UP000233565">
    <property type="component" value="Unassembled WGS sequence"/>
</dbReference>
<dbReference type="GO" id="GO:0016757">
    <property type="term" value="F:glycosyltransferase activity"/>
    <property type="evidence" value="ECO:0007669"/>
    <property type="project" value="UniProtKB-KW"/>
</dbReference>
<keyword evidence="4 7" id="KW-0808">Transferase</keyword>
<proteinExistence type="inferred from homology"/>
<comment type="similarity">
    <text evidence="2">Belongs to the glycosyltransferase 2 family.</text>
</comment>
<sequence length="314" mass="34628">MSTPSDRGGHVVSAVVAHYGDPAVAHQAVLDLLAQVGPHRIEIIVVDDCSPLPFPEIAGVTTIRRPRNGGFGAAVNTGAAAATGDLLMIVNSDIRTAPGFVERLLHEADPLMPAVVGPRTTTTTGEEEPTGRRFPTAAHWAVESVVLLQRFSLHPWYQRAIGRVRPHGSQPVRVDWLQGSLLLMPLDAFREVGGFDERFFLYSEEVDLQRRLGARDVHSWLLPSLEVRHVGGASTDAARSNEWLTRSRVTYAEKWGGLRTLRHSMRAVALVNLATRLVQRAAGRRTAPRLAWKREMAASRIRPWPLSRPDGHRS</sequence>
<protein>
    <submittedName>
        <fullName evidence="6">Glycosyltransferase family 2 protein</fullName>
    </submittedName>
    <submittedName>
        <fullName evidence="7">N-acetylglucosaminyl-diphospho-decaprenol L-rhamnosyltransferase</fullName>
    </submittedName>
</protein>
<evidence type="ECO:0000256" key="1">
    <source>
        <dbReference type="ARBA" id="ARBA00004776"/>
    </source>
</evidence>
<dbReference type="AlphaFoldDB" id="A0A1I0W5I5"/>
<dbReference type="PANTHER" id="PTHR43179:SF12">
    <property type="entry name" value="GALACTOFURANOSYLTRANSFERASE GLFT2"/>
    <property type="match status" value="1"/>
</dbReference>
<evidence type="ECO:0000256" key="4">
    <source>
        <dbReference type="ARBA" id="ARBA00022679"/>
    </source>
</evidence>
<dbReference type="RefSeq" id="WP_091194172.1">
    <property type="nucleotide sequence ID" value="NZ_FOKC01000001.1"/>
</dbReference>
<comment type="pathway">
    <text evidence="1">Cell wall biogenesis; cell wall polysaccharide biosynthesis.</text>
</comment>
<dbReference type="Pfam" id="PF00535">
    <property type="entry name" value="Glycos_transf_2"/>
    <property type="match status" value="1"/>
</dbReference>
<name>A0A1I0W5I5_9ACTN</name>
<dbReference type="EMBL" id="PJBV01000035">
    <property type="protein sequence ID" value="PKH37658.1"/>
    <property type="molecule type" value="Genomic_DNA"/>
</dbReference>
<evidence type="ECO:0000313" key="8">
    <source>
        <dbReference type="Proteomes" id="UP000199113"/>
    </source>
</evidence>
<dbReference type="InterPro" id="IPR001173">
    <property type="entry name" value="Glyco_trans_2-like"/>
</dbReference>
<reference evidence="7" key="1">
    <citation type="submission" date="2016-10" db="EMBL/GenBank/DDBJ databases">
        <authorList>
            <person name="de Groot N.N."/>
        </authorList>
    </citation>
    <scope>NUCLEOTIDE SEQUENCE [LARGE SCALE GENOMIC DNA]</scope>
    <source>
        <strain evidence="7">CGMCC 1.10697</strain>
    </source>
</reference>